<accession>A0ABU5Z3L0</accession>
<sequence>MDTENAKPSNFLLSGDPISDHASDLSPAERDLLAAAGFVEDPDAYAQVTRDTAAHAAALITTAASEREVAGALGVSDARVRQLRAAGKLWAIDNDGTWVYPALQFERDPQTGMPRQIRGIDQVLAALPRDLHPLSVAGFLRNPQPDLAIDGHPSTPLDWLRRGHSVAPVLQLVEVLAWAGS</sequence>
<dbReference type="EMBL" id="JAYJJQ010000042">
    <property type="protein sequence ID" value="MEB3071977.1"/>
    <property type="molecule type" value="Genomic_DNA"/>
</dbReference>
<keyword evidence="3" id="KW-1185">Reference proteome</keyword>
<dbReference type="Proteomes" id="UP001299283">
    <property type="component" value="Unassembled WGS sequence"/>
</dbReference>
<protein>
    <submittedName>
        <fullName evidence="2">DNA-binding protein</fullName>
    </submittedName>
</protein>
<dbReference type="RefSeq" id="WP_329779780.1">
    <property type="nucleotide sequence ID" value="NZ_JAYJJQ010000042.1"/>
</dbReference>
<feature type="compositionally biased region" description="Polar residues" evidence="1">
    <location>
        <begin position="1"/>
        <end position="12"/>
    </location>
</feature>
<proteinExistence type="predicted"/>
<evidence type="ECO:0000256" key="1">
    <source>
        <dbReference type="SAM" id="MobiDB-lite"/>
    </source>
</evidence>
<feature type="region of interest" description="Disordered" evidence="1">
    <location>
        <begin position="1"/>
        <end position="24"/>
    </location>
</feature>
<comment type="caution">
    <text evidence="2">The sequence shown here is derived from an EMBL/GenBank/DDBJ whole genome shotgun (WGS) entry which is preliminary data.</text>
</comment>
<name>A0ABU5Z3L0_9MYCO</name>
<evidence type="ECO:0000313" key="2">
    <source>
        <dbReference type="EMBL" id="MEB3071977.1"/>
    </source>
</evidence>
<organism evidence="2 3">
    <name type="scientific">[Mycobacterium] vasticus</name>
    <dbReference type="NCBI Taxonomy" id="2875777"/>
    <lineage>
        <taxon>Bacteria</taxon>
        <taxon>Bacillati</taxon>
        <taxon>Actinomycetota</taxon>
        <taxon>Actinomycetes</taxon>
        <taxon>Mycobacteriales</taxon>
        <taxon>Mycobacteriaceae</taxon>
        <taxon>Mycolicibacter</taxon>
    </lineage>
</organism>
<reference evidence="2 3" key="1">
    <citation type="submission" date="2023-12" db="EMBL/GenBank/DDBJ databases">
        <title>Description of new species of Mycobacterium terrae complex isolated from sewage at the Sao Paulo Zoological Park Foundation in Brazil.</title>
        <authorList>
            <person name="Romagnoli C.L."/>
            <person name="Conceicao E.C."/>
            <person name="Machado E."/>
            <person name="Barreto L.B.P.F."/>
            <person name="Sharma A."/>
            <person name="Silva N.M."/>
            <person name="Marques L.E."/>
            <person name="Juliana M.A."/>
            <person name="Lourenco M.C.S."/>
            <person name="Digiampietri L.A."/>
            <person name="Suffys P.N."/>
            <person name="Viana-Niero C."/>
        </authorList>
    </citation>
    <scope>NUCLEOTIDE SEQUENCE [LARGE SCALE GENOMIC DNA]</scope>
    <source>
        <strain evidence="2 3">MYC017</strain>
    </source>
</reference>
<gene>
    <name evidence="2" type="ORF">K5L39_22640</name>
</gene>
<evidence type="ECO:0000313" key="3">
    <source>
        <dbReference type="Proteomes" id="UP001299283"/>
    </source>
</evidence>
<keyword evidence="2" id="KW-0238">DNA-binding</keyword>
<dbReference type="GO" id="GO:0003677">
    <property type="term" value="F:DNA binding"/>
    <property type="evidence" value="ECO:0007669"/>
    <property type="project" value="UniProtKB-KW"/>
</dbReference>